<comment type="catalytic activity">
    <reaction evidence="12 16">
        <text>N(6)-[(R)-dihydrolipoyl]-L-lysyl-[protein] + NAD(+) = N(6)-[(R)-lipoyl]-L-lysyl-[protein] + NADH + H(+)</text>
        <dbReference type="Rhea" id="RHEA:15045"/>
        <dbReference type="Rhea" id="RHEA-COMP:10474"/>
        <dbReference type="Rhea" id="RHEA-COMP:10475"/>
        <dbReference type="ChEBI" id="CHEBI:15378"/>
        <dbReference type="ChEBI" id="CHEBI:57540"/>
        <dbReference type="ChEBI" id="CHEBI:57945"/>
        <dbReference type="ChEBI" id="CHEBI:83099"/>
        <dbReference type="ChEBI" id="CHEBI:83100"/>
        <dbReference type="EC" id="1.8.1.4"/>
    </reaction>
</comment>
<feature type="disulfide bond" description="Redox-active" evidence="15">
    <location>
        <begin position="42"/>
        <end position="47"/>
    </location>
</feature>
<evidence type="ECO:0000259" key="17">
    <source>
        <dbReference type="Pfam" id="PF02852"/>
    </source>
</evidence>
<evidence type="ECO:0000256" key="7">
    <source>
        <dbReference type="ARBA" id="ARBA00022827"/>
    </source>
</evidence>
<dbReference type="Pfam" id="PF02852">
    <property type="entry name" value="Pyr_redox_dim"/>
    <property type="match status" value="1"/>
</dbReference>
<evidence type="ECO:0000256" key="11">
    <source>
        <dbReference type="ARBA" id="ARBA00023284"/>
    </source>
</evidence>
<proteinExistence type="inferred from homology"/>
<evidence type="ECO:0000259" key="18">
    <source>
        <dbReference type="Pfam" id="PF07992"/>
    </source>
</evidence>
<dbReference type="OrthoDB" id="9807946at2"/>
<evidence type="ECO:0000256" key="6">
    <source>
        <dbReference type="ARBA" id="ARBA00022630"/>
    </source>
</evidence>
<dbReference type="GO" id="GO:0005737">
    <property type="term" value="C:cytoplasm"/>
    <property type="evidence" value="ECO:0007669"/>
    <property type="project" value="UniProtKB-SubCell"/>
</dbReference>
<dbReference type="GO" id="GO:0050660">
    <property type="term" value="F:flavin adenine dinucleotide binding"/>
    <property type="evidence" value="ECO:0007669"/>
    <property type="project" value="InterPro"/>
</dbReference>
<dbReference type="InterPro" id="IPR023753">
    <property type="entry name" value="FAD/NAD-binding_dom"/>
</dbReference>
<comment type="cofactor">
    <cofactor evidence="14 16">
        <name>FAD</name>
        <dbReference type="ChEBI" id="CHEBI:57692"/>
    </cofactor>
    <text evidence="14 16">Binds 1 FAD per subunit.</text>
</comment>
<dbReference type="PANTHER" id="PTHR22912:SF217">
    <property type="entry name" value="DIHYDROLIPOYL DEHYDROGENASE"/>
    <property type="match status" value="1"/>
</dbReference>
<evidence type="ECO:0000313" key="20">
    <source>
        <dbReference type="Proteomes" id="UP000184604"/>
    </source>
</evidence>
<feature type="domain" description="Pyridine nucleotide-disulphide oxidoreductase dimerisation" evidence="17">
    <location>
        <begin position="344"/>
        <end position="451"/>
    </location>
</feature>
<feature type="active site" description="Proton acceptor" evidence="13">
    <location>
        <position position="442"/>
    </location>
</feature>
<reference evidence="19 20" key="1">
    <citation type="submission" date="2016-12" db="EMBL/GenBank/DDBJ databases">
        <title>Complete genome sequence of Clostridium kluyveri JZZ isolated from the pit mud of a Chinese flavor liquor-making factory.</title>
        <authorList>
            <person name="Wang Y."/>
        </authorList>
    </citation>
    <scope>NUCLEOTIDE SEQUENCE [LARGE SCALE GENOMIC DNA]</scope>
    <source>
        <strain evidence="19 20">JZZ</strain>
    </source>
</reference>
<protein>
    <recommendedName>
        <fullName evidence="4 16">Dihydrolipoyl dehydrogenase</fullName>
        <ecNumber evidence="3 16">1.8.1.4</ecNumber>
    </recommendedName>
</protein>
<dbReference type="AlphaFoldDB" id="A0A1L5F878"/>
<feature type="domain" description="FAD/NAD(P)-binding" evidence="18">
    <location>
        <begin position="5"/>
        <end position="325"/>
    </location>
</feature>
<evidence type="ECO:0000256" key="2">
    <source>
        <dbReference type="ARBA" id="ARBA00007532"/>
    </source>
</evidence>
<dbReference type="EC" id="1.8.1.4" evidence="3 16"/>
<evidence type="ECO:0000256" key="9">
    <source>
        <dbReference type="ARBA" id="ARBA00023027"/>
    </source>
</evidence>
<dbReference type="InterPro" id="IPR036188">
    <property type="entry name" value="FAD/NAD-bd_sf"/>
</dbReference>
<dbReference type="InterPro" id="IPR050151">
    <property type="entry name" value="Class-I_Pyr_Nuc-Dis_Oxidored"/>
</dbReference>
<evidence type="ECO:0000256" key="16">
    <source>
        <dbReference type="RuleBase" id="RU003692"/>
    </source>
</evidence>
<name>A0A1L5F878_CLOKL</name>
<dbReference type="EMBL" id="CP018335">
    <property type="protein sequence ID" value="APM39183.1"/>
    <property type="molecule type" value="Genomic_DNA"/>
</dbReference>
<evidence type="ECO:0000256" key="5">
    <source>
        <dbReference type="ARBA" id="ARBA00022490"/>
    </source>
</evidence>
<dbReference type="InterPro" id="IPR012999">
    <property type="entry name" value="Pyr_OxRdtase_I_AS"/>
</dbReference>
<keyword evidence="5" id="KW-0963">Cytoplasm</keyword>
<dbReference type="Proteomes" id="UP000184604">
    <property type="component" value="Chromosome"/>
</dbReference>
<dbReference type="PANTHER" id="PTHR22912">
    <property type="entry name" value="DISULFIDE OXIDOREDUCTASE"/>
    <property type="match status" value="1"/>
</dbReference>
<dbReference type="PROSITE" id="PS00076">
    <property type="entry name" value="PYRIDINE_REDOX_1"/>
    <property type="match status" value="1"/>
</dbReference>
<dbReference type="PRINTS" id="PR00368">
    <property type="entry name" value="FADPNR"/>
</dbReference>
<keyword evidence="10" id="KW-1015">Disulfide bond</keyword>
<keyword evidence="8 16" id="KW-0560">Oxidoreductase</keyword>
<evidence type="ECO:0000313" key="19">
    <source>
        <dbReference type="EMBL" id="APM39183.1"/>
    </source>
</evidence>
<dbReference type="InterPro" id="IPR004099">
    <property type="entry name" value="Pyr_nucl-diS_OxRdtase_dimer"/>
</dbReference>
<dbReference type="Pfam" id="PF07992">
    <property type="entry name" value="Pyr_redox_2"/>
    <property type="match status" value="1"/>
</dbReference>
<accession>A0A1L5F878</accession>
<evidence type="ECO:0000256" key="8">
    <source>
        <dbReference type="ARBA" id="ARBA00023002"/>
    </source>
</evidence>
<dbReference type="SUPFAM" id="SSF55424">
    <property type="entry name" value="FAD/NAD-linked reductases, dimerisation (C-terminal) domain"/>
    <property type="match status" value="1"/>
</dbReference>
<keyword evidence="14" id="KW-0547">Nucleotide-binding</keyword>
<keyword evidence="7 14" id="KW-0274">FAD</keyword>
<comment type="subcellular location">
    <subcellularLocation>
        <location evidence="1">Cytoplasm</location>
    </subcellularLocation>
</comment>
<dbReference type="GO" id="GO:0004148">
    <property type="term" value="F:dihydrolipoyl dehydrogenase (NADH) activity"/>
    <property type="evidence" value="ECO:0007669"/>
    <property type="project" value="UniProtKB-EC"/>
</dbReference>
<organism evidence="19 20">
    <name type="scientific">Clostridium kluyveri</name>
    <dbReference type="NCBI Taxonomy" id="1534"/>
    <lineage>
        <taxon>Bacteria</taxon>
        <taxon>Bacillati</taxon>
        <taxon>Bacillota</taxon>
        <taxon>Clostridia</taxon>
        <taxon>Eubacteriales</taxon>
        <taxon>Clostridiaceae</taxon>
        <taxon>Clostridium</taxon>
    </lineage>
</organism>
<feature type="binding site" evidence="14">
    <location>
        <position position="202"/>
    </location>
    <ligand>
        <name>NAD(+)</name>
        <dbReference type="ChEBI" id="CHEBI:57540"/>
    </ligand>
</feature>
<dbReference type="SUPFAM" id="SSF51905">
    <property type="entry name" value="FAD/NAD(P)-binding domain"/>
    <property type="match status" value="1"/>
</dbReference>
<dbReference type="Gene3D" id="3.30.390.30">
    <property type="match status" value="1"/>
</dbReference>
<keyword evidence="11 16" id="KW-0676">Redox-active center</keyword>
<dbReference type="InterPro" id="IPR001100">
    <property type="entry name" value="Pyr_nuc-diS_OxRdtase"/>
</dbReference>
<comment type="miscellaneous">
    <text evidence="16">The active site is a redox-active disulfide bond.</text>
</comment>
<gene>
    <name evidence="19" type="ORF">BS101_10720</name>
</gene>
<dbReference type="InterPro" id="IPR016156">
    <property type="entry name" value="FAD/NAD-linked_Rdtase_dimer_sf"/>
</dbReference>
<dbReference type="Gene3D" id="3.50.50.60">
    <property type="entry name" value="FAD/NAD(P)-binding domain"/>
    <property type="match status" value="2"/>
</dbReference>
<evidence type="ECO:0000256" key="12">
    <source>
        <dbReference type="ARBA" id="ARBA00049187"/>
    </source>
</evidence>
<sequence length="455" mass="49311">MAYKYDLIVIGAGPGGSAAALEAAKSGMKTAVIEKDKLGGTCLNRGCIPMKALLHLAGIYQEIKESKKFGIQVEKAVLNVPALLQYKQEVINKLSSGMKMLLQKNKVDVFYASGKIVNAHQVAVSENGEKKIIEAERIIIASGSSAAIPPIPGIQLKNVVTSYELLNKEDLFHHLVIIGGGVIGMEFASLYSAFGCRVTVIEAMNRVLPDMDREIGTNLKQILKKQEVDIHTSASVEKLEQTQEGKILCTYREKEKLQHIEIDGVLVAIGRKPSTEGLFDENFAVKTEKGKISVDKYYKTSCPSIYAIGDVIGGIQLAHAASSEALCAVRHIMGKEESLDVKVIPGCVYTNPEIAVVGITANKAKEAGIDVIAKKYPMMANGKSVLTMQERGFMKVIAEKETEKIIGAQLMCARATDIISQFTLAIVNGMTLSQMAHVIHPHPTFSEGVGELVRE</sequence>
<feature type="binding site" evidence="14">
    <location>
        <begin position="179"/>
        <end position="186"/>
    </location>
    <ligand>
        <name>NAD(+)</name>
        <dbReference type="ChEBI" id="CHEBI:57540"/>
    </ligand>
</feature>
<keyword evidence="6 16" id="KW-0285">Flavoprotein</keyword>
<dbReference type="FunFam" id="3.30.390.30:FF:000001">
    <property type="entry name" value="Dihydrolipoyl dehydrogenase"/>
    <property type="match status" value="1"/>
</dbReference>
<feature type="binding site" evidence="14">
    <location>
        <position position="310"/>
    </location>
    <ligand>
        <name>FAD</name>
        <dbReference type="ChEBI" id="CHEBI:57692"/>
    </ligand>
</feature>
<evidence type="ECO:0000256" key="4">
    <source>
        <dbReference type="ARBA" id="ARBA00016961"/>
    </source>
</evidence>
<dbReference type="RefSeq" id="WP_073538818.1">
    <property type="nucleotide sequence ID" value="NZ_CP018335.1"/>
</dbReference>
<feature type="binding site" evidence="14">
    <location>
        <position position="51"/>
    </location>
    <ligand>
        <name>FAD</name>
        <dbReference type="ChEBI" id="CHEBI:57692"/>
    </ligand>
</feature>
<dbReference type="NCBIfam" id="TIGR01350">
    <property type="entry name" value="lipoamide_DH"/>
    <property type="match status" value="1"/>
</dbReference>
<evidence type="ECO:0000256" key="14">
    <source>
        <dbReference type="PIRSR" id="PIRSR000350-3"/>
    </source>
</evidence>
<dbReference type="InterPro" id="IPR006258">
    <property type="entry name" value="Lipoamide_DH"/>
</dbReference>
<dbReference type="GO" id="GO:0006103">
    <property type="term" value="P:2-oxoglutarate metabolic process"/>
    <property type="evidence" value="ECO:0007669"/>
    <property type="project" value="TreeGrafter"/>
</dbReference>
<keyword evidence="9 14" id="KW-0520">NAD</keyword>
<evidence type="ECO:0000256" key="10">
    <source>
        <dbReference type="ARBA" id="ARBA00023157"/>
    </source>
</evidence>
<dbReference type="PRINTS" id="PR00411">
    <property type="entry name" value="PNDRDTASEI"/>
</dbReference>
<evidence type="ECO:0000256" key="3">
    <source>
        <dbReference type="ARBA" id="ARBA00012608"/>
    </source>
</evidence>
<comment type="similarity">
    <text evidence="2 16">Belongs to the class-I pyridine nucleotide-disulfide oxidoreductase family.</text>
</comment>
<feature type="binding site" evidence="14">
    <location>
        <position position="270"/>
    </location>
    <ligand>
        <name>NAD(+)</name>
        <dbReference type="ChEBI" id="CHEBI:57540"/>
    </ligand>
</feature>
<feature type="binding site" evidence="14">
    <location>
        <position position="114"/>
    </location>
    <ligand>
        <name>FAD</name>
        <dbReference type="ChEBI" id="CHEBI:57692"/>
    </ligand>
</feature>
<evidence type="ECO:0000256" key="15">
    <source>
        <dbReference type="PIRSR" id="PIRSR000350-4"/>
    </source>
</evidence>
<evidence type="ECO:0000256" key="13">
    <source>
        <dbReference type="PIRSR" id="PIRSR000350-2"/>
    </source>
</evidence>
<dbReference type="PIRSF" id="PIRSF000350">
    <property type="entry name" value="Mercury_reductase_MerA"/>
    <property type="match status" value="1"/>
</dbReference>
<evidence type="ECO:0000256" key="1">
    <source>
        <dbReference type="ARBA" id="ARBA00004496"/>
    </source>
</evidence>